<dbReference type="EMBL" id="CAJVPS010039798">
    <property type="protein sequence ID" value="CAG8749475.1"/>
    <property type="molecule type" value="Genomic_DNA"/>
</dbReference>
<evidence type="ECO:0000313" key="2">
    <source>
        <dbReference type="Proteomes" id="UP000789508"/>
    </source>
</evidence>
<sequence length="77" mass="8666">SDNNSDKILCCLPVNRKIPNVNHSFQIIDRKDTYAPEKFKFLKAEMSQNGGSIVILSSLVIEDLTEKKGASIEKKEK</sequence>
<dbReference type="AlphaFoldDB" id="A0A9N9NLN5"/>
<keyword evidence="2" id="KW-1185">Reference proteome</keyword>
<name>A0A9N9NLN5_9GLOM</name>
<feature type="non-terminal residue" evidence="1">
    <location>
        <position position="1"/>
    </location>
</feature>
<reference evidence="1" key="1">
    <citation type="submission" date="2021-06" db="EMBL/GenBank/DDBJ databases">
        <authorList>
            <person name="Kallberg Y."/>
            <person name="Tangrot J."/>
            <person name="Rosling A."/>
        </authorList>
    </citation>
    <scope>NUCLEOTIDE SEQUENCE</scope>
    <source>
        <strain evidence="1">FL130A</strain>
    </source>
</reference>
<comment type="caution">
    <text evidence="1">The sequence shown here is derived from an EMBL/GenBank/DDBJ whole genome shotgun (WGS) entry which is preliminary data.</text>
</comment>
<protein>
    <submittedName>
        <fullName evidence="1">13621_t:CDS:1</fullName>
    </submittedName>
</protein>
<organism evidence="1 2">
    <name type="scientific">Ambispora leptoticha</name>
    <dbReference type="NCBI Taxonomy" id="144679"/>
    <lineage>
        <taxon>Eukaryota</taxon>
        <taxon>Fungi</taxon>
        <taxon>Fungi incertae sedis</taxon>
        <taxon>Mucoromycota</taxon>
        <taxon>Glomeromycotina</taxon>
        <taxon>Glomeromycetes</taxon>
        <taxon>Archaeosporales</taxon>
        <taxon>Ambisporaceae</taxon>
        <taxon>Ambispora</taxon>
    </lineage>
</organism>
<accession>A0A9N9NLN5</accession>
<feature type="non-terminal residue" evidence="1">
    <location>
        <position position="77"/>
    </location>
</feature>
<gene>
    <name evidence="1" type="ORF">ALEPTO_LOCUS13244</name>
</gene>
<evidence type="ECO:0000313" key="1">
    <source>
        <dbReference type="EMBL" id="CAG8749475.1"/>
    </source>
</evidence>
<proteinExistence type="predicted"/>
<dbReference type="Proteomes" id="UP000789508">
    <property type="component" value="Unassembled WGS sequence"/>
</dbReference>